<dbReference type="Proteomes" id="UP000509771">
    <property type="component" value="Chromosome"/>
</dbReference>
<dbReference type="AlphaFoldDB" id="A0A7D5LZ78"/>
<dbReference type="EMBL" id="CP026993">
    <property type="protein sequence ID" value="QLH02766.1"/>
    <property type="molecule type" value="Genomic_DNA"/>
</dbReference>
<protein>
    <submittedName>
        <fullName evidence="1">Uncharacterized protein</fullName>
    </submittedName>
</protein>
<name>A0A7D5LZ78_9ARCH</name>
<proteinExistence type="predicted"/>
<gene>
    <name evidence="1" type="ORF">C5F47_03950</name>
</gene>
<dbReference type="KEGG" id="ncl:C5F47_03950"/>
<evidence type="ECO:0000313" key="2">
    <source>
        <dbReference type="Proteomes" id="UP000509771"/>
    </source>
</evidence>
<dbReference type="RefSeq" id="WP_179361606.1">
    <property type="nucleotide sequence ID" value="NZ_CP026993.1"/>
</dbReference>
<accession>A0A7D5LZ78</accession>
<reference evidence="1 2" key="1">
    <citation type="submission" date="2018-02" db="EMBL/GenBank/DDBJ databases">
        <title>Complete genome of Nitrosopumilus cobalaminigenes HCA1.</title>
        <authorList>
            <person name="Qin W."/>
            <person name="Zheng Y."/>
            <person name="Stahl D.A."/>
        </authorList>
    </citation>
    <scope>NUCLEOTIDE SEQUENCE [LARGE SCALE GENOMIC DNA]</scope>
    <source>
        <strain evidence="1 2">HCA1</strain>
    </source>
</reference>
<sequence>MVNKFPFSPKNRRGLSSVVGALFFTVLMIAGFSVLSLALDAQTDIVTTQRIVSDIEIKKQQETFGVFASTDANDILNLSINNQGQNPVEISSIWITNKTLPTQPTQRYTINYDDAFVPPNFVTNVVSTQTLEMIPDTYDIKIVSALGTIKTVEMDNNGGATSDLRVELITDPPDPVIGKNVTVALMATNTGLVDTIYNVQPYNFDFSAPGGVVVTPDPLSNPPSTPAFANLNPGASVLFSWDFQITGDSGDELTFSSAATGDGVGSSNTASDTSLLRLAGEGGGTPDPDIVNDDLLARPQMFFIIPSSQGKSTADQAIWGVNVVNPVNAPMKVSKIVITAFAPGANNNDKIFDGSCDTNPIYPVTGPDSNWTCPNENAIMWKSSTPITIPENSTQAFLLKIEPGKPSGSSSLESIVVQGSVFTDFGSFGKSGYQSTMSGTTSSLVNVFLTDNISNPRLDANIESTRIGISPNSVQTFDMIFADMDDDEDTYVNTGAQLIINVPKDWTEVSVVSDNGFVGTPLVTQFGDGSHQIVGITDDLLGDGDNVADRITFTARAPNITEDELFIMYVLAQGSTDSNFSIGPLNEIVLQVDG</sequence>
<dbReference type="GeneID" id="56059148"/>
<keyword evidence="2" id="KW-1185">Reference proteome</keyword>
<evidence type="ECO:0000313" key="1">
    <source>
        <dbReference type="EMBL" id="QLH02766.1"/>
    </source>
</evidence>
<organism evidence="1 2">
    <name type="scientific">Nitrosopumilus cobalaminigenes</name>
    <dbReference type="NCBI Taxonomy" id="1470066"/>
    <lineage>
        <taxon>Archaea</taxon>
        <taxon>Nitrososphaerota</taxon>
        <taxon>Nitrososphaeria</taxon>
        <taxon>Nitrosopumilales</taxon>
        <taxon>Nitrosopumilaceae</taxon>
        <taxon>Nitrosopumilus</taxon>
    </lineage>
</organism>
<dbReference type="OrthoDB" id="10604at2157"/>